<evidence type="ECO:0000256" key="1">
    <source>
        <dbReference type="SAM" id="Coils"/>
    </source>
</evidence>
<keyword evidence="4" id="KW-1185">Reference proteome</keyword>
<dbReference type="SUPFAM" id="SSF47413">
    <property type="entry name" value="lambda repressor-like DNA-binding domains"/>
    <property type="match status" value="1"/>
</dbReference>
<comment type="caution">
    <text evidence="3">The sequence shown here is derived from an EMBL/GenBank/DDBJ whole genome shotgun (WGS) entry which is preliminary data.</text>
</comment>
<name>A0ABT7VCY2_9BACE</name>
<dbReference type="Proteomes" id="UP001169458">
    <property type="component" value="Unassembled WGS sequence"/>
</dbReference>
<proteinExistence type="predicted"/>
<dbReference type="Gene3D" id="1.10.260.40">
    <property type="entry name" value="lambda repressor-like DNA-binding domains"/>
    <property type="match status" value="1"/>
</dbReference>
<sequence length="140" mass="16222">MIKYPLFDNRYIYLYSLKIEERMFNGRIINDLIENKRAKKIDVYNYAGITKSTLDNIIKGTSIPNCNTLEKIADFFEVSIDTFFVREIQAVKSIGNNVTINGNLNSVSSDILLNESKKEVEHLKELLAEKERLIQVLMKK</sequence>
<evidence type="ECO:0000313" key="4">
    <source>
        <dbReference type="Proteomes" id="UP001169458"/>
    </source>
</evidence>
<evidence type="ECO:0000313" key="3">
    <source>
        <dbReference type="EMBL" id="MDM8324015.1"/>
    </source>
</evidence>
<dbReference type="InterPro" id="IPR001387">
    <property type="entry name" value="Cro/C1-type_HTH"/>
</dbReference>
<dbReference type="EMBL" id="JAUDEN010000002">
    <property type="protein sequence ID" value="MDM8324015.1"/>
    <property type="molecule type" value="Genomic_DNA"/>
</dbReference>
<dbReference type="RefSeq" id="WP_289558253.1">
    <property type="nucleotide sequence ID" value="NZ_JAUDEN010000002.1"/>
</dbReference>
<gene>
    <name evidence="3" type="ORF">QUW60_02005</name>
</gene>
<accession>A0ABT7VCY2</accession>
<dbReference type="InterPro" id="IPR010982">
    <property type="entry name" value="Lambda_DNA-bd_dom_sf"/>
</dbReference>
<feature type="domain" description="HTH cro/C1-type" evidence="2">
    <location>
        <begin position="47"/>
        <end position="83"/>
    </location>
</feature>
<dbReference type="CDD" id="cd00093">
    <property type="entry name" value="HTH_XRE"/>
    <property type="match status" value="1"/>
</dbReference>
<feature type="coiled-coil region" evidence="1">
    <location>
        <begin position="113"/>
        <end position="140"/>
    </location>
</feature>
<keyword evidence="1" id="KW-0175">Coiled coil</keyword>
<dbReference type="PROSITE" id="PS50943">
    <property type="entry name" value="HTH_CROC1"/>
    <property type="match status" value="1"/>
</dbReference>
<evidence type="ECO:0000259" key="2">
    <source>
        <dbReference type="PROSITE" id="PS50943"/>
    </source>
</evidence>
<reference evidence="4" key="1">
    <citation type="submission" date="2023-07" db="EMBL/GenBank/DDBJ databases">
        <title>Identification and characterization of horizontal gene transfer across gut microbiota members of farm animals based on homology search.</title>
        <authorList>
            <person name="Schwarzerova J."/>
            <person name="Nykrynova M."/>
            <person name="Jureckova K."/>
            <person name="Cejkova D."/>
            <person name="Rychlik I."/>
        </authorList>
    </citation>
    <scope>NUCLEOTIDE SEQUENCE [LARGE SCALE GENOMIC DNA]</scope>
    <source>
        <strain evidence="4">109_WCHN</strain>
    </source>
</reference>
<organism evidence="3 4">
    <name type="scientific">Bacteroides gallinaceum</name>
    <dbReference type="NCBI Taxonomy" id="1462571"/>
    <lineage>
        <taxon>Bacteria</taxon>
        <taxon>Pseudomonadati</taxon>
        <taxon>Bacteroidota</taxon>
        <taxon>Bacteroidia</taxon>
        <taxon>Bacteroidales</taxon>
        <taxon>Bacteroidaceae</taxon>
        <taxon>Bacteroides</taxon>
    </lineage>
</organism>
<dbReference type="SMART" id="SM00530">
    <property type="entry name" value="HTH_XRE"/>
    <property type="match status" value="1"/>
</dbReference>
<protein>
    <submittedName>
        <fullName evidence="3">Helix-turn-helix transcriptional regulator</fullName>
    </submittedName>
</protein>
<dbReference type="Pfam" id="PF13443">
    <property type="entry name" value="HTH_26"/>
    <property type="match status" value="1"/>
</dbReference>